<evidence type="ECO:0000313" key="2">
    <source>
        <dbReference type="Proteomes" id="UP001183388"/>
    </source>
</evidence>
<organism evidence="1 2">
    <name type="scientific">Streptomyces boetiae</name>
    <dbReference type="NCBI Taxonomy" id="3075541"/>
    <lineage>
        <taxon>Bacteria</taxon>
        <taxon>Bacillati</taxon>
        <taxon>Actinomycetota</taxon>
        <taxon>Actinomycetes</taxon>
        <taxon>Kitasatosporales</taxon>
        <taxon>Streptomycetaceae</taxon>
        <taxon>Streptomyces</taxon>
    </lineage>
</organism>
<dbReference type="EMBL" id="JAVREN010000008">
    <property type="protein sequence ID" value="MDT0306881.1"/>
    <property type="molecule type" value="Genomic_DNA"/>
</dbReference>
<name>A0ABU2L605_9ACTN</name>
<keyword evidence="2" id="KW-1185">Reference proteome</keyword>
<accession>A0ABU2L605</accession>
<protein>
    <submittedName>
        <fullName evidence="1">Uncharacterized protein</fullName>
    </submittedName>
</protein>
<dbReference type="Proteomes" id="UP001183388">
    <property type="component" value="Unassembled WGS sequence"/>
</dbReference>
<proteinExistence type="predicted"/>
<dbReference type="RefSeq" id="WP_311629822.1">
    <property type="nucleotide sequence ID" value="NZ_JAVREN010000008.1"/>
</dbReference>
<reference evidence="2" key="1">
    <citation type="submission" date="2023-07" db="EMBL/GenBank/DDBJ databases">
        <title>30 novel species of actinomycetes from the DSMZ collection.</title>
        <authorList>
            <person name="Nouioui I."/>
        </authorList>
    </citation>
    <scope>NUCLEOTIDE SEQUENCE [LARGE SCALE GENOMIC DNA]</scope>
    <source>
        <strain evidence="2">DSM 44917</strain>
    </source>
</reference>
<sequence>MTALHLLKAWMAADAALTTYTAGLAVIEDGGPDHRTFLRLHRAERNAQAAYYNATRAQR</sequence>
<gene>
    <name evidence="1" type="ORF">RM780_07880</name>
</gene>
<comment type="caution">
    <text evidence="1">The sequence shown here is derived from an EMBL/GenBank/DDBJ whole genome shotgun (WGS) entry which is preliminary data.</text>
</comment>
<evidence type="ECO:0000313" key="1">
    <source>
        <dbReference type="EMBL" id="MDT0306881.1"/>
    </source>
</evidence>